<name>A0ABN1U2E3_9ACTN</name>
<evidence type="ECO:0000313" key="3">
    <source>
        <dbReference type="Proteomes" id="UP001501581"/>
    </source>
</evidence>
<keyword evidence="3" id="KW-1185">Reference proteome</keyword>
<dbReference type="Proteomes" id="UP001501581">
    <property type="component" value="Unassembled WGS sequence"/>
</dbReference>
<feature type="transmembrane region" description="Helical" evidence="1">
    <location>
        <begin position="145"/>
        <end position="163"/>
    </location>
</feature>
<feature type="transmembrane region" description="Helical" evidence="1">
    <location>
        <begin position="95"/>
        <end position="113"/>
    </location>
</feature>
<organism evidence="2 3">
    <name type="scientific">Nocardioides dubius</name>
    <dbReference type="NCBI Taxonomy" id="317019"/>
    <lineage>
        <taxon>Bacteria</taxon>
        <taxon>Bacillati</taxon>
        <taxon>Actinomycetota</taxon>
        <taxon>Actinomycetes</taxon>
        <taxon>Propionibacteriales</taxon>
        <taxon>Nocardioidaceae</taxon>
        <taxon>Nocardioides</taxon>
    </lineage>
</organism>
<feature type="transmembrane region" description="Helical" evidence="1">
    <location>
        <begin position="120"/>
        <end position="139"/>
    </location>
</feature>
<evidence type="ECO:0000256" key="1">
    <source>
        <dbReference type="SAM" id="Phobius"/>
    </source>
</evidence>
<dbReference type="Pfam" id="PF13398">
    <property type="entry name" value="Peptidase_M50B"/>
    <property type="match status" value="1"/>
</dbReference>
<protein>
    <submittedName>
        <fullName evidence="2">M50 family metallopeptidase</fullName>
    </submittedName>
</protein>
<accession>A0ABN1U2E3</accession>
<reference evidence="2 3" key="1">
    <citation type="journal article" date="2019" name="Int. J. Syst. Evol. Microbiol.">
        <title>The Global Catalogue of Microorganisms (GCM) 10K type strain sequencing project: providing services to taxonomists for standard genome sequencing and annotation.</title>
        <authorList>
            <consortium name="The Broad Institute Genomics Platform"/>
            <consortium name="The Broad Institute Genome Sequencing Center for Infectious Disease"/>
            <person name="Wu L."/>
            <person name="Ma J."/>
        </authorList>
    </citation>
    <scope>NUCLEOTIDE SEQUENCE [LARGE SCALE GENOMIC DNA]</scope>
    <source>
        <strain evidence="2 3">JCM 13008</strain>
    </source>
</reference>
<feature type="transmembrane region" description="Helical" evidence="1">
    <location>
        <begin position="190"/>
        <end position="213"/>
    </location>
</feature>
<keyword evidence="1" id="KW-0472">Membrane</keyword>
<sequence>MSAPILFALVAALVVWTPSWRRLRHVVTAVHEGGHALAAVLTGRRLGPIRLHRDASGLTTHRGLATGPGLSLTTAAGYPAPALAGLGAAALIERGWPLAVLWAALVAAVALMLRVRNLYGWLLLLVAVALLVAATRFLSAEQQGWCAHLLAWLLLLGAPRTVWELQRHRRHHHDHGSDADQLARQTRVPAFVWVALFGAITLGCLAAGGYLLLRPQ</sequence>
<keyword evidence="1" id="KW-1133">Transmembrane helix</keyword>
<dbReference type="EMBL" id="BAAALG010000014">
    <property type="protein sequence ID" value="GAA1112548.1"/>
    <property type="molecule type" value="Genomic_DNA"/>
</dbReference>
<keyword evidence="1" id="KW-0812">Transmembrane</keyword>
<dbReference type="RefSeq" id="WP_343996458.1">
    <property type="nucleotide sequence ID" value="NZ_BAAALG010000014.1"/>
</dbReference>
<comment type="caution">
    <text evidence="2">The sequence shown here is derived from an EMBL/GenBank/DDBJ whole genome shotgun (WGS) entry which is preliminary data.</text>
</comment>
<proteinExistence type="predicted"/>
<dbReference type="InterPro" id="IPR049500">
    <property type="entry name" value="Peptidase_M50B-like"/>
</dbReference>
<evidence type="ECO:0000313" key="2">
    <source>
        <dbReference type="EMBL" id="GAA1112548.1"/>
    </source>
</evidence>
<gene>
    <name evidence="2" type="ORF">GCM10009668_37800</name>
</gene>